<proteinExistence type="predicted"/>
<dbReference type="RefSeq" id="WP_088465605.1">
    <property type="nucleotide sequence ID" value="NZ_NIRR01000037.1"/>
</dbReference>
<dbReference type="OrthoDB" id="9811902at2"/>
<dbReference type="SUPFAM" id="SSF53756">
    <property type="entry name" value="UDP-Glycosyltransferase/glycogen phosphorylase"/>
    <property type="match status" value="1"/>
</dbReference>
<dbReference type="GO" id="GO:0016757">
    <property type="term" value="F:glycosyltransferase activity"/>
    <property type="evidence" value="ECO:0007669"/>
    <property type="project" value="InterPro"/>
</dbReference>
<accession>A0A246FHF6</accession>
<dbReference type="AlphaFoldDB" id="A0A246FHF6"/>
<evidence type="ECO:0000259" key="2">
    <source>
        <dbReference type="Pfam" id="PF13579"/>
    </source>
</evidence>
<dbReference type="Proteomes" id="UP000197277">
    <property type="component" value="Unassembled WGS sequence"/>
</dbReference>
<keyword evidence="3" id="KW-0808">Transferase</keyword>
<comment type="caution">
    <text evidence="3">The sequence shown here is derived from an EMBL/GenBank/DDBJ whole genome shotgun (WGS) entry which is preliminary data.</text>
</comment>
<evidence type="ECO:0000259" key="1">
    <source>
        <dbReference type="Pfam" id="PF00534"/>
    </source>
</evidence>
<feature type="domain" description="Glycosyl transferase family 1" evidence="1">
    <location>
        <begin position="226"/>
        <end position="396"/>
    </location>
</feature>
<organism evidence="3 4">
    <name type="scientific">Hymenobacter amundsenii</name>
    <dbReference type="NCBI Taxonomy" id="2006685"/>
    <lineage>
        <taxon>Bacteria</taxon>
        <taxon>Pseudomonadati</taxon>
        <taxon>Bacteroidota</taxon>
        <taxon>Cytophagia</taxon>
        <taxon>Cytophagales</taxon>
        <taxon>Hymenobacteraceae</taxon>
        <taxon>Hymenobacter</taxon>
    </lineage>
</organism>
<protein>
    <submittedName>
        <fullName evidence="3">Colanic acid biosynthesis glycosyltransferase WcaI</fullName>
    </submittedName>
</protein>
<dbReference type="PANTHER" id="PTHR12526">
    <property type="entry name" value="GLYCOSYLTRANSFERASE"/>
    <property type="match status" value="1"/>
</dbReference>
<gene>
    <name evidence="3" type="ORF">CDA63_16715</name>
</gene>
<dbReference type="InterPro" id="IPR028098">
    <property type="entry name" value="Glyco_trans_4-like_N"/>
</dbReference>
<name>A0A246FHF6_9BACT</name>
<dbReference type="NCBIfam" id="NF007640">
    <property type="entry name" value="PRK10307.1"/>
    <property type="match status" value="1"/>
</dbReference>
<evidence type="ECO:0000313" key="4">
    <source>
        <dbReference type="Proteomes" id="UP000197277"/>
    </source>
</evidence>
<dbReference type="PANTHER" id="PTHR12526:SF633">
    <property type="entry name" value="COLANIC ACID BIOSYNTHESIS GLYCOSYL TRANSFERASE WCAI-RELATED"/>
    <property type="match status" value="1"/>
</dbReference>
<sequence length="416" mass="46108">MKQRILLIGYNFHPEPTGIGKYSGEMLHWLARQGFACTALTAYPYYPYWQVQEPYVGRRFRYTTEQQSFPSGGSLRVIRCPMYVPAQPSGAKRVALDASFLLSASARLVGLLARQRFDLVIVVAPSFQFGLLGLLTQVLGRGKFLYHIQDLQIEAARDLGIIRSEKAIGAMLRLEKTILRRADYVSTISPAMVARVEQKAGRPVLLLPNWADIAQFHPLADRAGLKREFGFTPGQKVVLYSGAIGEKQGLEAIIHAAHHFEQVHPELQFVICGSGPYKEKLLALTSSLGLGNVHFLPLQPLERFNAFLNMADIHLVIQKSIASDLVMPSKLTTILAVGGVAIITADEGSGLHALVTEHGIGLLVPAENQRALEDQLRQTLDHDYTDIRANAQRYAEQYLSIDNIMNKFVGQVLKPA</sequence>
<dbReference type="Pfam" id="PF13579">
    <property type="entry name" value="Glyco_trans_4_4"/>
    <property type="match status" value="1"/>
</dbReference>
<keyword evidence="4" id="KW-1185">Reference proteome</keyword>
<dbReference type="Gene3D" id="3.40.50.2000">
    <property type="entry name" value="Glycogen Phosphorylase B"/>
    <property type="match status" value="2"/>
</dbReference>
<dbReference type="Pfam" id="PF00534">
    <property type="entry name" value="Glycos_transf_1"/>
    <property type="match status" value="1"/>
</dbReference>
<feature type="domain" description="Glycosyltransferase subfamily 4-like N-terminal" evidence="2">
    <location>
        <begin position="17"/>
        <end position="210"/>
    </location>
</feature>
<dbReference type="InterPro" id="IPR001296">
    <property type="entry name" value="Glyco_trans_1"/>
</dbReference>
<reference evidence="3 4" key="1">
    <citation type="submission" date="2017-06" db="EMBL/GenBank/DDBJ databases">
        <title>Hymenobacter amundsenii sp. nov. isolated from regoliths in Antarctica.</title>
        <authorList>
            <person name="Sedlacek I."/>
            <person name="Kralova S."/>
            <person name="Pantucek R."/>
            <person name="Svec P."/>
            <person name="Holochova P."/>
            <person name="Stankova E."/>
            <person name="Vrbovska V."/>
            <person name="Busse H.-J."/>
        </authorList>
    </citation>
    <scope>NUCLEOTIDE SEQUENCE [LARGE SCALE GENOMIC DNA]</scope>
    <source>
        <strain evidence="3 4">CCM 8682</strain>
    </source>
</reference>
<dbReference type="CDD" id="cd03794">
    <property type="entry name" value="GT4_WbuB-like"/>
    <property type="match status" value="1"/>
</dbReference>
<evidence type="ECO:0000313" key="3">
    <source>
        <dbReference type="EMBL" id="OWP61944.1"/>
    </source>
</evidence>
<dbReference type="EMBL" id="NIRR01000037">
    <property type="protein sequence ID" value="OWP61944.1"/>
    <property type="molecule type" value="Genomic_DNA"/>
</dbReference>